<dbReference type="SMART" id="SM00387">
    <property type="entry name" value="HATPase_c"/>
    <property type="match status" value="1"/>
</dbReference>
<feature type="domain" description="PAS" evidence="8">
    <location>
        <begin position="45"/>
        <end position="117"/>
    </location>
</feature>
<dbReference type="GO" id="GO:0000155">
    <property type="term" value="F:phosphorelay sensor kinase activity"/>
    <property type="evidence" value="ECO:0007669"/>
    <property type="project" value="InterPro"/>
</dbReference>
<dbReference type="Gene3D" id="3.30.565.10">
    <property type="entry name" value="Histidine kinase-like ATPase, C-terminal domain"/>
    <property type="match status" value="1"/>
</dbReference>
<evidence type="ECO:0000259" key="8">
    <source>
        <dbReference type="PROSITE" id="PS50112"/>
    </source>
</evidence>
<dbReference type="SMART" id="SM00091">
    <property type="entry name" value="PAS"/>
    <property type="match status" value="1"/>
</dbReference>
<reference evidence="10" key="1">
    <citation type="submission" date="2018-12" db="EMBL/GenBank/DDBJ databases">
        <title>Tengunoibacter tsumagoiensis gen. nov., sp. nov., Dictyobacter kobayashii sp. nov., D. alpinus sp. nov., and D. joshuensis sp. nov. and description of Dictyobacteraceae fam. nov. within the order Ktedonobacterales isolated from Tengu-no-mugimeshi.</title>
        <authorList>
            <person name="Wang C.M."/>
            <person name="Zheng Y."/>
            <person name="Sakai Y."/>
            <person name="Toyoda A."/>
            <person name="Minakuchi Y."/>
            <person name="Abe K."/>
            <person name="Yokota A."/>
            <person name="Yabe S."/>
        </authorList>
    </citation>
    <scope>NUCLEOTIDE SEQUENCE [LARGE SCALE GENOMIC DNA]</scope>
    <source>
        <strain evidence="10">Uno11</strain>
    </source>
</reference>
<dbReference type="InterPro" id="IPR004358">
    <property type="entry name" value="Sig_transdc_His_kin-like_C"/>
</dbReference>
<comment type="caution">
    <text evidence="9">The sequence shown here is derived from an EMBL/GenBank/DDBJ whole genome shotgun (WGS) entry which is preliminary data.</text>
</comment>
<gene>
    <name evidence="9" type="ORF">KDK_54610</name>
</gene>
<evidence type="ECO:0000256" key="5">
    <source>
        <dbReference type="ARBA" id="ARBA00022777"/>
    </source>
</evidence>
<feature type="domain" description="Histidine kinase" evidence="7">
    <location>
        <begin position="173"/>
        <end position="406"/>
    </location>
</feature>
<evidence type="ECO:0000256" key="2">
    <source>
        <dbReference type="ARBA" id="ARBA00012438"/>
    </source>
</evidence>
<dbReference type="CDD" id="cd00075">
    <property type="entry name" value="HATPase"/>
    <property type="match status" value="1"/>
</dbReference>
<dbReference type="InterPro" id="IPR036890">
    <property type="entry name" value="HATPase_C_sf"/>
</dbReference>
<accession>A0A402ARD2</accession>
<evidence type="ECO:0000256" key="3">
    <source>
        <dbReference type="ARBA" id="ARBA00022553"/>
    </source>
</evidence>
<dbReference type="SUPFAM" id="SSF47384">
    <property type="entry name" value="Homodimeric domain of signal transducing histidine kinase"/>
    <property type="match status" value="1"/>
</dbReference>
<keyword evidence="5" id="KW-0418">Kinase</keyword>
<evidence type="ECO:0000256" key="4">
    <source>
        <dbReference type="ARBA" id="ARBA00022679"/>
    </source>
</evidence>
<sequence length="406" mass="45392">MFKAFYPPSQRWYESRAYPDNEGGISIYSINITEQKQIEKALQATETNFRRLIESNLIGIVRVRVDGTIVEANEAFLSLIGYTQADVATGTLNWKTFTPPEGINRSLQAIEELKSTGSYNPFEKQYQSRDGRQVTILAAGTMLDDSKDEYISYVVDLTAQKELEQQKDAFIGVVSHELRTPLTAIKGNIQLVKRQLRALTRANHTIPDNVGKTIKISEERIGRALHQIEVQNRLINDLLDVSRIASNKLELAPQLCDLKRLVSESVEDVHATALIRTIHLQLPDQDAVLVLADPDRIGQVISNYVTNALKYSDTNEEVTVGMDLEPQKVRVWVQDHGPGLNAEARNHVWDRFYQAKDVQVRSGSGAGLGLGLHICKTLIKRHGGDVGVDSTPGEGSTFWFTLPLDM</sequence>
<dbReference type="CDD" id="cd00130">
    <property type="entry name" value="PAS"/>
    <property type="match status" value="1"/>
</dbReference>
<dbReference type="AlphaFoldDB" id="A0A402ARD2"/>
<keyword evidence="4" id="KW-0808">Transferase</keyword>
<comment type="catalytic activity">
    <reaction evidence="1">
        <text>ATP + protein L-histidine = ADP + protein N-phospho-L-histidine.</text>
        <dbReference type="EC" id="2.7.13.3"/>
    </reaction>
</comment>
<keyword evidence="3" id="KW-0597">Phosphoprotein</keyword>
<dbReference type="OrthoDB" id="9815750at2"/>
<dbReference type="Gene3D" id="3.30.450.20">
    <property type="entry name" value="PAS domain"/>
    <property type="match status" value="1"/>
</dbReference>
<dbReference type="Pfam" id="PF13426">
    <property type="entry name" value="PAS_9"/>
    <property type="match status" value="1"/>
</dbReference>
<keyword evidence="6" id="KW-0902">Two-component regulatory system</keyword>
<dbReference type="InterPro" id="IPR000014">
    <property type="entry name" value="PAS"/>
</dbReference>
<organism evidence="9 10">
    <name type="scientific">Dictyobacter kobayashii</name>
    <dbReference type="NCBI Taxonomy" id="2014872"/>
    <lineage>
        <taxon>Bacteria</taxon>
        <taxon>Bacillati</taxon>
        <taxon>Chloroflexota</taxon>
        <taxon>Ktedonobacteria</taxon>
        <taxon>Ktedonobacterales</taxon>
        <taxon>Dictyobacteraceae</taxon>
        <taxon>Dictyobacter</taxon>
    </lineage>
</organism>
<dbReference type="PANTHER" id="PTHR43711:SF1">
    <property type="entry name" value="HISTIDINE KINASE 1"/>
    <property type="match status" value="1"/>
</dbReference>
<dbReference type="EMBL" id="BIFS01000001">
    <property type="protein sequence ID" value="GCE21661.1"/>
    <property type="molecule type" value="Genomic_DNA"/>
</dbReference>
<dbReference type="PANTHER" id="PTHR43711">
    <property type="entry name" value="TWO-COMPONENT HISTIDINE KINASE"/>
    <property type="match status" value="1"/>
</dbReference>
<dbReference type="SUPFAM" id="SSF55785">
    <property type="entry name" value="PYP-like sensor domain (PAS domain)"/>
    <property type="match status" value="1"/>
</dbReference>
<dbReference type="InterPro" id="IPR003594">
    <property type="entry name" value="HATPase_dom"/>
</dbReference>
<dbReference type="PRINTS" id="PR00344">
    <property type="entry name" value="BCTRLSENSOR"/>
</dbReference>
<dbReference type="RefSeq" id="WP_126553473.1">
    <property type="nucleotide sequence ID" value="NZ_BIFS01000001.1"/>
</dbReference>
<dbReference type="InterPro" id="IPR003661">
    <property type="entry name" value="HisK_dim/P_dom"/>
</dbReference>
<dbReference type="Gene3D" id="1.10.287.130">
    <property type="match status" value="1"/>
</dbReference>
<dbReference type="SMART" id="SM00388">
    <property type="entry name" value="HisKA"/>
    <property type="match status" value="1"/>
</dbReference>
<evidence type="ECO:0000313" key="9">
    <source>
        <dbReference type="EMBL" id="GCE21661.1"/>
    </source>
</evidence>
<dbReference type="InterPro" id="IPR035965">
    <property type="entry name" value="PAS-like_dom_sf"/>
</dbReference>
<evidence type="ECO:0000256" key="1">
    <source>
        <dbReference type="ARBA" id="ARBA00000085"/>
    </source>
</evidence>
<evidence type="ECO:0000313" key="10">
    <source>
        <dbReference type="Proteomes" id="UP000287188"/>
    </source>
</evidence>
<dbReference type="InterPro" id="IPR050736">
    <property type="entry name" value="Sensor_HK_Regulatory"/>
</dbReference>
<dbReference type="EC" id="2.7.13.3" evidence="2"/>
<dbReference type="NCBIfam" id="TIGR00229">
    <property type="entry name" value="sensory_box"/>
    <property type="match status" value="1"/>
</dbReference>
<evidence type="ECO:0000256" key="6">
    <source>
        <dbReference type="ARBA" id="ARBA00023012"/>
    </source>
</evidence>
<dbReference type="Pfam" id="PF02518">
    <property type="entry name" value="HATPase_c"/>
    <property type="match status" value="1"/>
</dbReference>
<evidence type="ECO:0000259" key="7">
    <source>
        <dbReference type="PROSITE" id="PS50109"/>
    </source>
</evidence>
<dbReference type="InterPro" id="IPR005467">
    <property type="entry name" value="His_kinase_dom"/>
</dbReference>
<dbReference type="Pfam" id="PF00512">
    <property type="entry name" value="HisKA"/>
    <property type="match status" value="1"/>
</dbReference>
<protein>
    <recommendedName>
        <fullName evidence="2">histidine kinase</fullName>
        <ecNumber evidence="2">2.7.13.3</ecNumber>
    </recommendedName>
</protein>
<dbReference type="FunFam" id="3.30.565.10:FF:000006">
    <property type="entry name" value="Sensor histidine kinase WalK"/>
    <property type="match status" value="1"/>
</dbReference>
<name>A0A402ARD2_9CHLR</name>
<dbReference type="Proteomes" id="UP000287188">
    <property type="component" value="Unassembled WGS sequence"/>
</dbReference>
<dbReference type="PROSITE" id="PS50109">
    <property type="entry name" value="HIS_KIN"/>
    <property type="match status" value="1"/>
</dbReference>
<dbReference type="CDD" id="cd00082">
    <property type="entry name" value="HisKA"/>
    <property type="match status" value="1"/>
</dbReference>
<dbReference type="SUPFAM" id="SSF55874">
    <property type="entry name" value="ATPase domain of HSP90 chaperone/DNA topoisomerase II/histidine kinase"/>
    <property type="match status" value="1"/>
</dbReference>
<dbReference type="PROSITE" id="PS50112">
    <property type="entry name" value="PAS"/>
    <property type="match status" value="1"/>
</dbReference>
<proteinExistence type="predicted"/>
<keyword evidence="10" id="KW-1185">Reference proteome</keyword>
<dbReference type="InterPro" id="IPR036097">
    <property type="entry name" value="HisK_dim/P_sf"/>
</dbReference>